<sequence length="61" mass="6844">MGEFYRPLLLPTNGSHALAPSGFSLVPKATLMDQIYSHDVIESVTKQRRDSCTRKHTNLLT</sequence>
<name>A0A0P1AA61_PLAHL</name>
<dbReference type="AlphaFoldDB" id="A0A0P1AA61"/>
<proteinExistence type="predicted"/>
<accession>A0A0P1AA61</accession>
<dbReference type="RefSeq" id="XP_024574121.1">
    <property type="nucleotide sequence ID" value="XM_024723111.1"/>
</dbReference>
<dbReference type="GeneID" id="36400862"/>
<evidence type="ECO:0000313" key="1">
    <source>
        <dbReference type="EMBL" id="CEG37752.1"/>
    </source>
</evidence>
<dbReference type="EMBL" id="CCYD01000290">
    <property type="protein sequence ID" value="CEG37752.1"/>
    <property type="molecule type" value="Genomic_DNA"/>
</dbReference>
<protein>
    <submittedName>
        <fullName evidence="1">Uncharacterized protein</fullName>
    </submittedName>
</protein>
<keyword evidence="2" id="KW-1185">Reference proteome</keyword>
<organism evidence="1 2">
    <name type="scientific">Plasmopara halstedii</name>
    <name type="common">Downy mildew of sunflower</name>
    <dbReference type="NCBI Taxonomy" id="4781"/>
    <lineage>
        <taxon>Eukaryota</taxon>
        <taxon>Sar</taxon>
        <taxon>Stramenopiles</taxon>
        <taxon>Oomycota</taxon>
        <taxon>Peronosporomycetes</taxon>
        <taxon>Peronosporales</taxon>
        <taxon>Peronosporaceae</taxon>
        <taxon>Plasmopara</taxon>
    </lineage>
</organism>
<evidence type="ECO:0000313" key="2">
    <source>
        <dbReference type="Proteomes" id="UP000054928"/>
    </source>
</evidence>
<reference evidence="2" key="1">
    <citation type="submission" date="2014-09" db="EMBL/GenBank/DDBJ databases">
        <authorList>
            <person name="Sharma Rahul"/>
            <person name="Thines Marco"/>
        </authorList>
    </citation>
    <scope>NUCLEOTIDE SEQUENCE [LARGE SCALE GENOMIC DNA]</scope>
</reference>
<dbReference type="Proteomes" id="UP000054928">
    <property type="component" value="Unassembled WGS sequence"/>
</dbReference>